<dbReference type="Gene3D" id="3.40.720.10">
    <property type="entry name" value="Alkaline Phosphatase, subunit A"/>
    <property type="match status" value="1"/>
</dbReference>
<dbReference type="Gene3D" id="3.40.50.2300">
    <property type="match status" value="1"/>
</dbReference>
<evidence type="ECO:0000313" key="5">
    <source>
        <dbReference type="Proteomes" id="UP000280825"/>
    </source>
</evidence>
<dbReference type="InterPro" id="IPR011006">
    <property type="entry name" value="CheY-like_superfamily"/>
</dbReference>
<dbReference type="RefSeq" id="WP_126459428.1">
    <property type="nucleotide sequence ID" value="NZ_RYDJ01000002.1"/>
</dbReference>
<comment type="caution">
    <text evidence="4">The sequence shown here is derived from an EMBL/GenBank/DDBJ whole genome shotgun (WGS) entry which is preliminary data.</text>
</comment>
<dbReference type="PANTHER" id="PTHR44591">
    <property type="entry name" value="STRESS RESPONSE REGULATOR PROTEIN 1"/>
    <property type="match status" value="1"/>
</dbReference>
<dbReference type="CDD" id="cd00156">
    <property type="entry name" value="REC"/>
    <property type="match status" value="1"/>
</dbReference>
<evidence type="ECO:0000256" key="1">
    <source>
        <dbReference type="ARBA" id="ARBA00022553"/>
    </source>
</evidence>
<dbReference type="InterPro" id="IPR017850">
    <property type="entry name" value="Alkaline_phosphatase_core_sf"/>
</dbReference>
<sequence length="517" mass="60106">MDKIKILWVDDEIDLLKPHILFLEKKNYEVTTCNNGLDAIGIFEENNFDIIFLDENMPGMSGLETLSEMKEKKSSVPMIMITKSEEEYIMEEAIGSKIADYLIKPVNPNQILLSLKKNLDHSRLISQKTTLDYQKEFRKITMEMAMVNSYEDWVELYKKLIFWELELENIDDQSMIEILESQKTEANSQFGKFIERNYEDWFAPKADKPVQSHTLFKELVLPELQKKDKPILFVVIDNLRYDQWKTFESVVGNYYKLEKEVPYYSILPTATQYARNAIFSGLTPLEMEKQFPKYWKNDPEEGGKNLFEAEFLTAQLKKLGLNIKEDYFKITSLASGKKLSEGFKALKDNDLVTVVYNFVDMLSHAKTEMDVVKELASDDKAYRSLTLSWFKNSPLLEIIQQAQKMGFKLILTTDHGTINVKNPSKVVGDKNTSLNLRYKTGRSLTYEHKDVYAVKEPKNIGLPTINMSSSYIFAKNDLFLAYVNNYNHYVSYYKNTYQHGGISLEEMIIPFLVFNPK</sequence>
<dbReference type="EMBL" id="RYDJ01000002">
    <property type="protein sequence ID" value="RTZ07027.1"/>
    <property type="molecule type" value="Genomic_DNA"/>
</dbReference>
<dbReference type="Pfam" id="PF08665">
    <property type="entry name" value="PglZ"/>
    <property type="match status" value="1"/>
</dbReference>
<dbReference type="InterPro" id="IPR001789">
    <property type="entry name" value="Sig_transdc_resp-reg_receiver"/>
</dbReference>
<feature type="modified residue" description="4-aspartylphosphate" evidence="2">
    <location>
        <position position="54"/>
    </location>
</feature>
<evidence type="ECO:0000259" key="3">
    <source>
        <dbReference type="PROSITE" id="PS50110"/>
    </source>
</evidence>
<dbReference type="PANTHER" id="PTHR44591:SF3">
    <property type="entry name" value="RESPONSE REGULATORY DOMAIN-CONTAINING PROTEIN"/>
    <property type="match status" value="1"/>
</dbReference>
<feature type="domain" description="Response regulatory" evidence="3">
    <location>
        <begin position="5"/>
        <end position="119"/>
    </location>
</feature>
<gene>
    <name evidence="4" type="ORF">EKL98_03215</name>
</gene>
<proteinExistence type="predicted"/>
<organism evidence="4 5">
    <name type="scientific">Flavobacterium bomense</name>
    <dbReference type="NCBI Taxonomy" id="2497483"/>
    <lineage>
        <taxon>Bacteria</taxon>
        <taxon>Pseudomonadati</taxon>
        <taxon>Bacteroidota</taxon>
        <taxon>Flavobacteriia</taxon>
        <taxon>Flavobacteriales</taxon>
        <taxon>Flavobacteriaceae</taxon>
        <taxon>Flavobacterium</taxon>
    </lineage>
</organism>
<evidence type="ECO:0000256" key="2">
    <source>
        <dbReference type="PROSITE-ProRule" id="PRU00169"/>
    </source>
</evidence>
<protein>
    <submittedName>
        <fullName evidence="4">PglZ domain-containing protein</fullName>
    </submittedName>
</protein>
<dbReference type="SUPFAM" id="SSF53649">
    <property type="entry name" value="Alkaline phosphatase-like"/>
    <property type="match status" value="1"/>
</dbReference>
<reference evidence="4 5" key="1">
    <citation type="submission" date="2018-12" db="EMBL/GenBank/DDBJ databases">
        <title>Flavobacterium sp. nov., isolated from glacier ice.</title>
        <authorList>
            <person name="Liu Q."/>
            <person name="Xin Y.-H."/>
        </authorList>
    </citation>
    <scope>NUCLEOTIDE SEQUENCE [LARGE SCALE GENOMIC DNA]</scope>
    <source>
        <strain evidence="4 5">RB1N8</strain>
    </source>
</reference>
<name>A0A432CQA5_9FLAO</name>
<dbReference type="PROSITE" id="PS50110">
    <property type="entry name" value="RESPONSE_REGULATORY"/>
    <property type="match status" value="1"/>
</dbReference>
<dbReference type="SMART" id="SM00448">
    <property type="entry name" value="REC"/>
    <property type="match status" value="1"/>
</dbReference>
<dbReference type="GO" id="GO:0000160">
    <property type="term" value="P:phosphorelay signal transduction system"/>
    <property type="evidence" value="ECO:0007669"/>
    <property type="project" value="InterPro"/>
</dbReference>
<keyword evidence="1 2" id="KW-0597">Phosphoprotein</keyword>
<keyword evidence="5" id="KW-1185">Reference proteome</keyword>
<dbReference type="Proteomes" id="UP000280825">
    <property type="component" value="Unassembled WGS sequence"/>
</dbReference>
<dbReference type="AlphaFoldDB" id="A0A432CQA5"/>
<evidence type="ECO:0000313" key="4">
    <source>
        <dbReference type="EMBL" id="RTZ07027.1"/>
    </source>
</evidence>
<accession>A0A432CQA5</accession>
<dbReference type="Pfam" id="PF00072">
    <property type="entry name" value="Response_reg"/>
    <property type="match status" value="1"/>
</dbReference>
<dbReference type="SUPFAM" id="SSF52172">
    <property type="entry name" value="CheY-like"/>
    <property type="match status" value="1"/>
</dbReference>
<dbReference type="InterPro" id="IPR050595">
    <property type="entry name" value="Bact_response_regulator"/>
</dbReference>